<feature type="domain" description="DUF4435" evidence="1">
    <location>
        <begin position="33"/>
        <end position="262"/>
    </location>
</feature>
<comment type="caution">
    <text evidence="2">The sequence shown here is derived from an EMBL/GenBank/DDBJ whole genome shotgun (WGS) entry which is preliminary data.</text>
</comment>
<accession>A0A3R6ENA1</accession>
<dbReference type="Proteomes" id="UP000286501">
    <property type="component" value="Unassembled WGS sequence"/>
</dbReference>
<name>A0A3R6ENA1_9BACT</name>
<organism evidence="2 3">
    <name type="scientific">Segatella copri</name>
    <dbReference type="NCBI Taxonomy" id="165179"/>
    <lineage>
        <taxon>Bacteria</taxon>
        <taxon>Pseudomonadati</taxon>
        <taxon>Bacteroidota</taxon>
        <taxon>Bacteroidia</taxon>
        <taxon>Bacteroidales</taxon>
        <taxon>Prevotellaceae</taxon>
        <taxon>Segatella</taxon>
    </lineage>
</organism>
<proteinExistence type="predicted"/>
<reference evidence="2 3" key="1">
    <citation type="submission" date="2018-08" db="EMBL/GenBank/DDBJ databases">
        <title>A genome reference for cultivated species of the human gut microbiota.</title>
        <authorList>
            <person name="Zou Y."/>
            <person name="Xue W."/>
            <person name="Luo G."/>
        </authorList>
    </citation>
    <scope>NUCLEOTIDE SEQUENCE [LARGE SCALE GENOMIC DNA]</scope>
    <source>
        <strain evidence="2 3">AM22-1</strain>
    </source>
</reference>
<evidence type="ECO:0000313" key="3">
    <source>
        <dbReference type="Proteomes" id="UP000286501"/>
    </source>
</evidence>
<evidence type="ECO:0000313" key="2">
    <source>
        <dbReference type="EMBL" id="RHG66369.1"/>
    </source>
</evidence>
<protein>
    <submittedName>
        <fullName evidence="2">DUF4435 domain-containing protein</fullName>
    </submittedName>
</protein>
<gene>
    <name evidence="2" type="ORF">DW250_06675</name>
</gene>
<dbReference type="Pfam" id="PF14491">
    <property type="entry name" value="DUF4435"/>
    <property type="match status" value="1"/>
</dbReference>
<evidence type="ECO:0000259" key="1">
    <source>
        <dbReference type="Pfam" id="PF14491"/>
    </source>
</evidence>
<dbReference type="InterPro" id="IPR029492">
    <property type="entry name" value="DUF4435"/>
</dbReference>
<sequence length="304" mass="36159">MTTMEITPLNLSRKKDDFVVCKQRYFLEKGKQSIICFVEGKYDSDYYYDKFRNQLGEDFVIIPCQRKKNVLKAYDCFYENDHQRVKMGFFVDRDFDPQVGNPNIFETDRYAIENYYCSEQVLERILRYAFKVDDEDTINSAKVYFHEQFLQFHSIVEEFNAFYSLIKQKEKTNNACYNVCLDTRFPENLADVEINKFDKRYNLQILLEKYSLDESLISQKELDDEVTRLNTVSPFYAFRGKYEIEFMYKILFKLVNDANSKKVTDCIIKQKVSANLNNKSFMSDYSQYADIATGLKEYLQILAS</sequence>
<dbReference type="EMBL" id="QRIN01000021">
    <property type="protein sequence ID" value="RHG66369.1"/>
    <property type="molecule type" value="Genomic_DNA"/>
</dbReference>
<dbReference type="AlphaFoldDB" id="A0A3R6ENA1"/>